<sequence>MIREGVFDAILLISVLHHIPVEQRRINCIKKCLIISLPKLSYILIVVWAKEQRQFLAFPSSDVS</sequence>
<dbReference type="AlphaFoldDB" id="A0A1I8BB59"/>
<dbReference type="WBParaSite" id="MhA1_Contig1809.frz3.gene9">
    <property type="protein sequence ID" value="MhA1_Contig1809.frz3.gene9"/>
    <property type="gene ID" value="MhA1_Contig1809.frz3.gene9"/>
</dbReference>
<keyword evidence="1" id="KW-1185">Reference proteome</keyword>
<dbReference type="Proteomes" id="UP000095281">
    <property type="component" value="Unplaced"/>
</dbReference>
<protein>
    <submittedName>
        <fullName evidence="2">Methyltransf_11 domain-containing protein</fullName>
    </submittedName>
</protein>
<organism evidence="1 2">
    <name type="scientific">Meloidogyne hapla</name>
    <name type="common">Root-knot nematode worm</name>
    <dbReference type="NCBI Taxonomy" id="6305"/>
    <lineage>
        <taxon>Eukaryota</taxon>
        <taxon>Metazoa</taxon>
        <taxon>Ecdysozoa</taxon>
        <taxon>Nematoda</taxon>
        <taxon>Chromadorea</taxon>
        <taxon>Rhabditida</taxon>
        <taxon>Tylenchina</taxon>
        <taxon>Tylenchomorpha</taxon>
        <taxon>Tylenchoidea</taxon>
        <taxon>Meloidogynidae</taxon>
        <taxon>Meloidogyninae</taxon>
        <taxon>Meloidogyne</taxon>
    </lineage>
</organism>
<reference evidence="2" key="1">
    <citation type="submission" date="2016-11" db="UniProtKB">
        <authorList>
            <consortium name="WormBaseParasite"/>
        </authorList>
    </citation>
    <scope>IDENTIFICATION</scope>
</reference>
<name>A0A1I8BB59_MELHA</name>
<evidence type="ECO:0000313" key="1">
    <source>
        <dbReference type="Proteomes" id="UP000095281"/>
    </source>
</evidence>
<evidence type="ECO:0000313" key="2">
    <source>
        <dbReference type="WBParaSite" id="MhA1_Contig1809.frz3.gene9"/>
    </source>
</evidence>
<dbReference type="InterPro" id="IPR029063">
    <property type="entry name" value="SAM-dependent_MTases_sf"/>
</dbReference>
<accession>A0A1I8BB59</accession>
<proteinExistence type="predicted"/>
<dbReference type="Gene3D" id="3.40.50.150">
    <property type="entry name" value="Vaccinia Virus protein VP39"/>
    <property type="match status" value="1"/>
</dbReference>